<evidence type="ECO:0000313" key="1">
    <source>
        <dbReference type="EMBL" id="MFC1849123.1"/>
    </source>
</evidence>
<name>A0ABV6YSF6_UNCC1</name>
<keyword evidence="2" id="KW-1185">Reference proteome</keyword>
<dbReference type="Proteomes" id="UP001594351">
    <property type="component" value="Unassembled WGS sequence"/>
</dbReference>
<evidence type="ECO:0000313" key="2">
    <source>
        <dbReference type="Proteomes" id="UP001594351"/>
    </source>
</evidence>
<sequence length="544" mass="61742">MGSPLTFENYLESTDSTGNTVLELFFDTEVEYVSYDELTAAGTFLIYFFIQDARTDLKSSIPLNIEPLEQLDIKSYHYETAYHGLCFTLYLTEPREYAIKVLQNSLKISLSSRLASKRSAGTFYSSPPASNVSLSASSGVGSSASNSIARSQIEQVRNMPGINLGFSKLGFNFYLSDIGYGYRKEISLSGSSDDSELKRKENQKGGITGGGGVALVYAIPMSNRALIRIDSRYGLQYQSFLDESFRNDVSNSFSSYLDISRFSIEIKGSAFDRWQTEDSETLYEIRSYQNSAVAGLYFRASRRFDFSFHYYWNQYLYRQNLVSITSIREKTIVDFSPQSLDRREDGYSGSVGITISEKVKTNFSYRFQQSTFAEQSAERDSYAESIMAAVTISPLSKLQGAFAIGAKKLTFEDAETDEETGFHSNINLTYSLRSIGLSFFLSRDLQFSLYKDEKYFWHTSYGANITPFQNNFVSTTFGGQWSELDYPYNHEKNSHHQRYSMTIMFPLVNWLNVGIRGEYHIQDSEQYANPFSQFTLGGVVDIKI</sequence>
<reference evidence="1 2" key="1">
    <citation type="submission" date="2024-09" db="EMBL/GenBank/DDBJ databases">
        <title>Laminarin stimulates single cell rates of sulfate reduction while oxygen inhibits transcriptomic activity in coastal marine sediment.</title>
        <authorList>
            <person name="Lindsay M."/>
            <person name="Orcutt B."/>
            <person name="Emerson D."/>
            <person name="Stepanauskas R."/>
            <person name="D'Angelo T."/>
        </authorList>
    </citation>
    <scope>NUCLEOTIDE SEQUENCE [LARGE SCALE GENOMIC DNA]</scope>
    <source>
        <strain evidence="1">SAG AM-311-K15</strain>
    </source>
</reference>
<accession>A0ABV6YSF6</accession>
<dbReference type="EMBL" id="JBHPBY010000022">
    <property type="protein sequence ID" value="MFC1849123.1"/>
    <property type="molecule type" value="Genomic_DNA"/>
</dbReference>
<gene>
    <name evidence="1" type="ORF">ACFL27_02840</name>
</gene>
<proteinExistence type="predicted"/>
<organism evidence="1 2">
    <name type="scientific">candidate division CSSED10-310 bacterium</name>
    <dbReference type="NCBI Taxonomy" id="2855610"/>
    <lineage>
        <taxon>Bacteria</taxon>
        <taxon>Bacteria division CSSED10-310</taxon>
    </lineage>
</organism>
<comment type="caution">
    <text evidence="1">The sequence shown here is derived from an EMBL/GenBank/DDBJ whole genome shotgun (WGS) entry which is preliminary data.</text>
</comment>
<protein>
    <submittedName>
        <fullName evidence="1">Uncharacterized protein</fullName>
    </submittedName>
</protein>